<dbReference type="AlphaFoldDB" id="A0A6A3L062"/>
<feature type="compositionally biased region" description="Polar residues" evidence="1">
    <location>
        <begin position="28"/>
        <end position="40"/>
    </location>
</feature>
<evidence type="ECO:0000313" key="3">
    <source>
        <dbReference type="Proteomes" id="UP000429607"/>
    </source>
</evidence>
<accession>A0A6A3L062</accession>
<evidence type="ECO:0000313" key="2">
    <source>
        <dbReference type="EMBL" id="KAE9012409.1"/>
    </source>
</evidence>
<name>A0A6A3L062_9STRA</name>
<evidence type="ECO:0008006" key="4">
    <source>
        <dbReference type="Google" id="ProtNLM"/>
    </source>
</evidence>
<dbReference type="PANTHER" id="PTHR45912">
    <property type="entry name" value="CILIA- AND FLAGELLA-ASSOCIATED PROTEIN 47"/>
    <property type="match status" value="1"/>
</dbReference>
<dbReference type="PANTHER" id="PTHR45912:SF3">
    <property type="entry name" value="CILIA- AND FLAGELLA-ASSOCIATED PROTEIN 47"/>
    <property type="match status" value="1"/>
</dbReference>
<organism evidence="2 3">
    <name type="scientific">Phytophthora rubi</name>
    <dbReference type="NCBI Taxonomy" id="129364"/>
    <lineage>
        <taxon>Eukaryota</taxon>
        <taxon>Sar</taxon>
        <taxon>Stramenopiles</taxon>
        <taxon>Oomycota</taxon>
        <taxon>Peronosporomycetes</taxon>
        <taxon>Peronosporales</taxon>
        <taxon>Peronosporaceae</taxon>
        <taxon>Phytophthora</taxon>
    </lineage>
</organism>
<feature type="region of interest" description="Disordered" evidence="1">
    <location>
        <begin position="382"/>
        <end position="415"/>
    </location>
</feature>
<dbReference type="Proteomes" id="UP000429607">
    <property type="component" value="Unassembled WGS sequence"/>
</dbReference>
<gene>
    <name evidence="2" type="ORF">PR001_g15671</name>
</gene>
<evidence type="ECO:0000256" key="1">
    <source>
        <dbReference type="SAM" id="MobiDB-lite"/>
    </source>
</evidence>
<feature type="region of interest" description="Disordered" evidence="1">
    <location>
        <begin position="18"/>
        <end position="51"/>
    </location>
</feature>
<proteinExistence type="predicted"/>
<sequence length="415" mass="45133">MGVFRGIVRVRNWECRHGEEEDDETDTAAVQDSSRVTMSSAGGLDSRPLPSTEKIVDVSGTFVGHTTELVLCQGLEPVQSLFFGSLFAGETRTIETLLRNNGPQPLTFKTSISFGGGAAGGGAATGVEEDREAYERRKELRITPADGCIDPFMRPSSRLCTTRERRLRRKFSAWSESKAARCSTADRTLNTLAANSSFDSSSSPFVVLPAPLILFASIICEDLLARKLTFDVSAKTFIPRLQLSPTCHRWTLATTTFSSRCTSELTLPTRTTRHARSKNLLARRRQVVPPHSKAGFDLVFCSTREQFFQQAITFALNGVHPRQVTIVAKVAPIVVELAPEELCFDFGALDLGTSVARDVVITNTCDLEAPFVWKRLSLLATPDGSSRPDSSKSNATTTVTATTMAEKGANASGSV</sequence>
<reference evidence="2 3" key="1">
    <citation type="submission" date="2018-09" db="EMBL/GenBank/DDBJ databases">
        <title>Genomic investigation of the strawberry pathogen Phytophthora fragariae indicates pathogenicity is determined by transcriptional variation in three key races.</title>
        <authorList>
            <person name="Adams T.M."/>
            <person name="Armitage A.D."/>
            <person name="Sobczyk M.K."/>
            <person name="Bates H.J."/>
            <person name="Dunwell J.M."/>
            <person name="Nellist C.F."/>
            <person name="Harrison R.J."/>
        </authorList>
    </citation>
    <scope>NUCLEOTIDE SEQUENCE [LARGE SCALE GENOMIC DNA]</scope>
    <source>
        <strain evidence="2 3">SCRP249</strain>
    </source>
</reference>
<comment type="caution">
    <text evidence="2">The sequence shown here is derived from an EMBL/GenBank/DDBJ whole genome shotgun (WGS) entry which is preliminary data.</text>
</comment>
<dbReference type="GO" id="GO:0005929">
    <property type="term" value="C:cilium"/>
    <property type="evidence" value="ECO:0007669"/>
    <property type="project" value="TreeGrafter"/>
</dbReference>
<feature type="compositionally biased region" description="Low complexity" evidence="1">
    <location>
        <begin position="395"/>
        <end position="405"/>
    </location>
</feature>
<dbReference type="GO" id="GO:0060271">
    <property type="term" value="P:cilium assembly"/>
    <property type="evidence" value="ECO:0007669"/>
    <property type="project" value="TreeGrafter"/>
</dbReference>
<feature type="compositionally biased region" description="Polar residues" evidence="1">
    <location>
        <begin position="383"/>
        <end position="394"/>
    </location>
</feature>
<protein>
    <recommendedName>
        <fullName evidence="4">MSP domain-containing protein</fullName>
    </recommendedName>
</protein>
<dbReference type="EMBL" id="QXFV01001194">
    <property type="protein sequence ID" value="KAE9012409.1"/>
    <property type="molecule type" value="Genomic_DNA"/>
</dbReference>